<dbReference type="GO" id="GO:0051082">
    <property type="term" value="F:unfolded protein binding"/>
    <property type="evidence" value="ECO:0007669"/>
    <property type="project" value="TreeGrafter"/>
</dbReference>
<gene>
    <name evidence="3" type="ORF">J3R30DRAFT_3510749</name>
</gene>
<dbReference type="InterPro" id="IPR001623">
    <property type="entry name" value="DnaJ_domain"/>
</dbReference>
<evidence type="ECO:0000259" key="2">
    <source>
        <dbReference type="PROSITE" id="PS50076"/>
    </source>
</evidence>
<dbReference type="PANTHER" id="PTHR43948">
    <property type="entry name" value="DNAJ HOMOLOG SUBFAMILY B"/>
    <property type="match status" value="1"/>
</dbReference>
<dbReference type="EMBL" id="JAOTPV010000017">
    <property type="protein sequence ID" value="KAJ4473670.1"/>
    <property type="molecule type" value="Genomic_DNA"/>
</dbReference>
<dbReference type="AlphaFoldDB" id="A0A9W9DJL3"/>
<dbReference type="CDD" id="cd06257">
    <property type="entry name" value="DnaJ"/>
    <property type="match status" value="1"/>
</dbReference>
<feature type="compositionally biased region" description="Basic residues" evidence="1">
    <location>
        <begin position="139"/>
        <end position="153"/>
    </location>
</feature>
<dbReference type="SUPFAM" id="SSF46565">
    <property type="entry name" value="Chaperone J-domain"/>
    <property type="match status" value="1"/>
</dbReference>
<evidence type="ECO:0000256" key="1">
    <source>
        <dbReference type="SAM" id="MobiDB-lite"/>
    </source>
</evidence>
<dbReference type="PROSITE" id="PS00636">
    <property type="entry name" value="DNAJ_1"/>
    <property type="match status" value="1"/>
</dbReference>
<feature type="region of interest" description="Disordered" evidence="1">
    <location>
        <begin position="63"/>
        <end position="90"/>
    </location>
</feature>
<dbReference type="Gene3D" id="1.10.287.110">
    <property type="entry name" value="DnaJ domain"/>
    <property type="match status" value="1"/>
</dbReference>
<accession>A0A9W9DJL3</accession>
<proteinExistence type="predicted"/>
<dbReference type="InterPro" id="IPR018253">
    <property type="entry name" value="DnaJ_domain_CS"/>
</dbReference>
<dbReference type="PANTHER" id="PTHR43948:SF10">
    <property type="entry name" value="MRJ, ISOFORM E"/>
    <property type="match status" value="1"/>
</dbReference>
<feature type="region of interest" description="Disordered" evidence="1">
    <location>
        <begin position="136"/>
        <end position="160"/>
    </location>
</feature>
<sequence>MSGDLYDILHITREATSEEIRKAYKKRALQTHPDRLPANYTPAEKAAAEDKFRKVNNAYEILKDPQKRQSYDQHGVWPPPTAEAVPPASQYDYSTRYRPRRNEYPRPNYPDPFTLFTDFHFTDPFELFDSFFQDSLHPRDRHHSRDNRSPRRRTTYDVNDNHDDFGFSRARDAHSRADDMMANFQDMHRNMLSTSAAFPRTGMSMGFPPMISHFPTFPSFPSLVMDASSSSGSGSGRWASESTMSQTINGVTQTVQKRRDWDGNVHVSRTYPDGRKVVTINGVEQRDQGHGFLPPPHSTTNHNTRTNYLPSPPPPYSTAPNPGEAMNYGNTVAPRPSERHIIPVVPSYRDGHRAYENENRK</sequence>
<reference evidence="3" key="1">
    <citation type="submission" date="2022-08" db="EMBL/GenBank/DDBJ databases">
        <title>A Global Phylogenomic Analysis of the Shiitake Genus Lentinula.</title>
        <authorList>
            <consortium name="DOE Joint Genome Institute"/>
            <person name="Sierra-Patev S."/>
            <person name="Min B."/>
            <person name="Naranjo-Ortiz M."/>
            <person name="Looney B."/>
            <person name="Konkel Z."/>
            <person name="Slot J.C."/>
            <person name="Sakamoto Y."/>
            <person name="Steenwyk J.L."/>
            <person name="Rokas A."/>
            <person name="Carro J."/>
            <person name="Camarero S."/>
            <person name="Ferreira P."/>
            <person name="Molpeceres G."/>
            <person name="Ruiz-Duenas F.J."/>
            <person name="Serrano A."/>
            <person name="Henrissat B."/>
            <person name="Drula E."/>
            <person name="Hughes K.W."/>
            <person name="Mata J.L."/>
            <person name="Ishikawa N.K."/>
            <person name="Vargas-Isla R."/>
            <person name="Ushijima S."/>
            <person name="Smith C.A."/>
            <person name="Ahrendt S."/>
            <person name="Andreopoulos W."/>
            <person name="He G."/>
            <person name="Labutti K."/>
            <person name="Lipzen A."/>
            <person name="Ng V."/>
            <person name="Riley R."/>
            <person name="Sandor L."/>
            <person name="Barry K."/>
            <person name="Martinez A.T."/>
            <person name="Xiao Y."/>
            <person name="Gibbons J.G."/>
            <person name="Terashima K."/>
            <person name="Grigoriev I.V."/>
            <person name="Hibbett D.S."/>
        </authorList>
    </citation>
    <scope>NUCLEOTIDE SEQUENCE</scope>
    <source>
        <strain evidence="3">JLM2183</strain>
    </source>
</reference>
<feature type="domain" description="J" evidence="2">
    <location>
        <begin position="4"/>
        <end position="75"/>
    </location>
</feature>
<protein>
    <recommendedName>
        <fullName evidence="2">J domain-containing protein</fullName>
    </recommendedName>
</protein>
<dbReference type="PRINTS" id="PR00625">
    <property type="entry name" value="JDOMAIN"/>
</dbReference>
<comment type="caution">
    <text evidence="3">The sequence shown here is derived from an EMBL/GenBank/DDBJ whole genome shotgun (WGS) entry which is preliminary data.</text>
</comment>
<dbReference type="SMART" id="SM00271">
    <property type="entry name" value="DnaJ"/>
    <property type="match status" value="1"/>
</dbReference>
<dbReference type="Pfam" id="PF00226">
    <property type="entry name" value="DnaJ"/>
    <property type="match status" value="1"/>
</dbReference>
<dbReference type="GO" id="GO:0044183">
    <property type="term" value="F:protein folding chaperone"/>
    <property type="evidence" value="ECO:0007669"/>
    <property type="project" value="TreeGrafter"/>
</dbReference>
<dbReference type="Proteomes" id="UP001150266">
    <property type="component" value="Unassembled WGS sequence"/>
</dbReference>
<dbReference type="OrthoDB" id="442087at2759"/>
<organism evidence="3 4">
    <name type="scientific">Lentinula aciculospora</name>
    <dbReference type="NCBI Taxonomy" id="153920"/>
    <lineage>
        <taxon>Eukaryota</taxon>
        <taxon>Fungi</taxon>
        <taxon>Dikarya</taxon>
        <taxon>Basidiomycota</taxon>
        <taxon>Agaricomycotina</taxon>
        <taxon>Agaricomycetes</taxon>
        <taxon>Agaricomycetidae</taxon>
        <taxon>Agaricales</taxon>
        <taxon>Marasmiineae</taxon>
        <taxon>Omphalotaceae</taxon>
        <taxon>Lentinula</taxon>
    </lineage>
</organism>
<dbReference type="GO" id="GO:0051087">
    <property type="term" value="F:protein-folding chaperone binding"/>
    <property type="evidence" value="ECO:0007669"/>
    <property type="project" value="TreeGrafter"/>
</dbReference>
<name>A0A9W9DJL3_9AGAR</name>
<dbReference type="GO" id="GO:0005737">
    <property type="term" value="C:cytoplasm"/>
    <property type="evidence" value="ECO:0007669"/>
    <property type="project" value="TreeGrafter"/>
</dbReference>
<evidence type="ECO:0000313" key="4">
    <source>
        <dbReference type="Proteomes" id="UP001150266"/>
    </source>
</evidence>
<dbReference type="PROSITE" id="PS50076">
    <property type="entry name" value="DNAJ_2"/>
    <property type="match status" value="1"/>
</dbReference>
<keyword evidence="4" id="KW-1185">Reference proteome</keyword>
<feature type="region of interest" description="Disordered" evidence="1">
    <location>
        <begin position="286"/>
        <end position="339"/>
    </location>
</feature>
<dbReference type="InterPro" id="IPR036869">
    <property type="entry name" value="J_dom_sf"/>
</dbReference>
<evidence type="ECO:0000313" key="3">
    <source>
        <dbReference type="EMBL" id="KAJ4473670.1"/>
    </source>
</evidence>